<dbReference type="AlphaFoldDB" id="S9UP02"/>
<keyword evidence="2" id="KW-1185">Reference proteome</keyword>
<dbReference type="SUPFAM" id="SSF48371">
    <property type="entry name" value="ARM repeat"/>
    <property type="match status" value="1"/>
</dbReference>
<sequence length="383" mass="42875">MWEVIRKHQNLPLNESPFRSLSPAEQYTRNQNCMMLHEARPDIPPSNPGVFSRAYGELNFEKVRRWLVDEDARLRIQAVEELIDMYVERREYAVISLKYEMLEILITTLIGDEVDEIRERAGAALEMLLRERPAQQVLLGLSDNPLQELLKALHDSSDGVVVITLRAFIAAHSFTNEFRVTEELVRLGVIDHYMELLSHENVVVVAVTCAALVPVFDIKEMNVVFLRQNGMQLVTRALASNDAMLVTEAAELLSKACETQEGRRVAVESGTIAALAAHVTHENLSARVGVCSALAQITVLEKARFQAVEVNLPPVLLELLSTEDERDVLVHVARLLIHLGEFKEGRDALRSSVPRLEELVSLAGEDLAIAVPLQKAISVLSRK</sequence>
<dbReference type="InterPro" id="IPR011989">
    <property type="entry name" value="ARM-like"/>
</dbReference>
<evidence type="ECO:0000313" key="2">
    <source>
        <dbReference type="Proteomes" id="UP000515908"/>
    </source>
</evidence>
<reference evidence="1 2" key="1">
    <citation type="submission" date="2020-08" db="EMBL/GenBank/DDBJ databases">
        <authorList>
            <person name="Newling K."/>
            <person name="Davey J."/>
            <person name="Forrester S."/>
        </authorList>
    </citation>
    <scope>NUCLEOTIDE SEQUENCE [LARGE SCALE GENOMIC DNA]</scope>
    <source>
        <strain evidence="2">Crithidia deanei Carvalho (ATCC PRA-265)</strain>
    </source>
</reference>
<dbReference type="OrthoDB" id="409644at2759"/>
<dbReference type="Gene3D" id="1.25.10.10">
    <property type="entry name" value="Leucine-rich Repeat Variant"/>
    <property type="match status" value="2"/>
</dbReference>
<dbReference type="VEuPathDB" id="TriTrypDB:ADEAN_001028100"/>
<organism evidence="1 2">
    <name type="scientific">Angomonas deanei</name>
    <dbReference type="NCBI Taxonomy" id="59799"/>
    <lineage>
        <taxon>Eukaryota</taxon>
        <taxon>Discoba</taxon>
        <taxon>Euglenozoa</taxon>
        <taxon>Kinetoplastea</taxon>
        <taxon>Metakinetoplastina</taxon>
        <taxon>Trypanosomatida</taxon>
        <taxon>Trypanosomatidae</taxon>
        <taxon>Strigomonadinae</taxon>
        <taxon>Angomonas</taxon>
    </lineage>
</organism>
<accession>S9UP02</accession>
<evidence type="ECO:0008006" key="3">
    <source>
        <dbReference type="Google" id="ProtNLM"/>
    </source>
</evidence>
<dbReference type="InterPro" id="IPR042856">
    <property type="entry name" value="RSP14"/>
</dbReference>
<protein>
    <recommendedName>
        <fullName evidence="3">Armadillo/beta-catenin-like repeat</fullName>
    </recommendedName>
</protein>
<name>S9UP02_9TRYP</name>
<dbReference type="InterPro" id="IPR016024">
    <property type="entry name" value="ARM-type_fold"/>
</dbReference>
<dbReference type="PANTHER" id="PTHR15599">
    <property type="entry name" value="RTDR1"/>
    <property type="match status" value="1"/>
</dbReference>
<proteinExistence type="predicted"/>
<dbReference type="EMBL" id="LR877172">
    <property type="protein sequence ID" value="CAD2222734.1"/>
    <property type="molecule type" value="Genomic_DNA"/>
</dbReference>
<dbReference type="PANTHER" id="PTHR15599:SF1">
    <property type="entry name" value="RADIAL SPOKE HEAD 14 HOMOLOG"/>
    <property type="match status" value="1"/>
</dbReference>
<dbReference type="Proteomes" id="UP000515908">
    <property type="component" value="Chromosome 28"/>
</dbReference>
<gene>
    <name evidence="1" type="ORF">ADEAN_001028100</name>
</gene>
<evidence type="ECO:0000313" key="1">
    <source>
        <dbReference type="EMBL" id="CAD2222734.1"/>
    </source>
</evidence>